<dbReference type="EMBL" id="JADWDC010000077">
    <property type="protein sequence ID" value="MCC0179330.1"/>
    <property type="molecule type" value="Genomic_DNA"/>
</dbReference>
<dbReference type="InterPro" id="IPR008988">
    <property type="entry name" value="Transcriptional_repressor_C"/>
</dbReference>
<dbReference type="GO" id="GO:0046914">
    <property type="term" value="F:transition metal ion binding"/>
    <property type="evidence" value="ECO:0007669"/>
    <property type="project" value="InterPro"/>
</dbReference>
<dbReference type="RefSeq" id="WP_229642429.1">
    <property type="nucleotide sequence ID" value="NZ_JADWDC010000077.1"/>
</dbReference>
<dbReference type="InterPro" id="IPR038157">
    <property type="entry name" value="FeoA_core_dom"/>
</dbReference>
<evidence type="ECO:0000313" key="4">
    <source>
        <dbReference type="Proteomes" id="UP000729733"/>
    </source>
</evidence>
<keyword evidence="4" id="KW-1185">Reference proteome</keyword>
<organism evidence="3 4">
    <name type="scientific">Waterburya agarophytonicola KI4</name>
    <dbReference type="NCBI Taxonomy" id="2874699"/>
    <lineage>
        <taxon>Bacteria</taxon>
        <taxon>Bacillati</taxon>
        <taxon>Cyanobacteriota</taxon>
        <taxon>Cyanophyceae</taxon>
        <taxon>Pleurocapsales</taxon>
        <taxon>Hyellaceae</taxon>
        <taxon>Waterburya</taxon>
        <taxon>Waterburya agarophytonicola</taxon>
    </lineage>
</organism>
<dbReference type="SMART" id="SM00899">
    <property type="entry name" value="FeoA"/>
    <property type="match status" value="1"/>
</dbReference>
<accession>A0A964BY63</accession>
<sequence length="81" mass="9006">MTLAELESGKLAVVKHLKLNHQEKELGKRLLAIGITPDKQIQVIRKASFGGPLHIRLGSTTEIAIRRQEAKMVQVHCLNSL</sequence>
<reference evidence="3" key="1">
    <citation type="journal article" date="2021" name="Antonie Van Leeuwenhoek">
        <title>Draft genome and description of Waterburya agarophytonicola gen. nov. sp. nov. (Pleurocapsales, Cyanobacteria): a seaweed symbiont.</title>
        <authorList>
            <person name="Bonthond G."/>
            <person name="Shalygin S."/>
            <person name="Bayer T."/>
            <person name="Weinberger F."/>
        </authorList>
    </citation>
    <scope>NUCLEOTIDE SEQUENCE</scope>
    <source>
        <strain evidence="3">KI4</strain>
    </source>
</reference>
<dbReference type="PANTHER" id="PTHR42954:SF2">
    <property type="entry name" value="FE(2+) TRANSPORT PROTEIN A"/>
    <property type="match status" value="1"/>
</dbReference>
<evidence type="ECO:0000259" key="2">
    <source>
        <dbReference type="SMART" id="SM00899"/>
    </source>
</evidence>
<protein>
    <submittedName>
        <fullName evidence="3">Ferrous iron transport protein A</fullName>
    </submittedName>
</protein>
<dbReference type="Gene3D" id="2.30.30.90">
    <property type="match status" value="1"/>
</dbReference>
<dbReference type="AlphaFoldDB" id="A0A964BY63"/>
<proteinExistence type="predicted"/>
<dbReference type="SUPFAM" id="SSF50037">
    <property type="entry name" value="C-terminal domain of transcriptional repressors"/>
    <property type="match status" value="1"/>
</dbReference>
<dbReference type="PANTHER" id="PTHR42954">
    <property type="entry name" value="FE(2+) TRANSPORT PROTEIN A"/>
    <property type="match status" value="1"/>
</dbReference>
<gene>
    <name evidence="3" type="ORF">I4641_20420</name>
</gene>
<dbReference type="Proteomes" id="UP000729733">
    <property type="component" value="Unassembled WGS sequence"/>
</dbReference>
<name>A0A964BY63_9CYAN</name>
<evidence type="ECO:0000313" key="3">
    <source>
        <dbReference type="EMBL" id="MCC0179330.1"/>
    </source>
</evidence>
<dbReference type="InterPro" id="IPR052713">
    <property type="entry name" value="FeoA"/>
</dbReference>
<keyword evidence="1" id="KW-0408">Iron</keyword>
<evidence type="ECO:0000256" key="1">
    <source>
        <dbReference type="ARBA" id="ARBA00023004"/>
    </source>
</evidence>
<feature type="domain" description="Ferrous iron transporter FeoA-like" evidence="2">
    <location>
        <begin position="1"/>
        <end position="77"/>
    </location>
</feature>
<comment type="caution">
    <text evidence="3">The sequence shown here is derived from an EMBL/GenBank/DDBJ whole genome shotgun (WGS) entry which is preliminary data.</text>
</comment>
<dbReference type="Pfam" id="PF04023">
    <property type="entry name" value="FeoA"/>
    <property type="match status" value="1"/>
</dbReference>
<dbReference type="InterPro" id="IPR007167">
    <property type="entry name" value="Fe-transptr_FeoA-like"/>
</dbReference>